<keyword evidence="5 7" id="KW-0378">Hydrolase</keyword>
<keyword evidence="10" id="KW-1185">Reference proteome</keyword>
<dbReference type="GO" id="GO:0042781">
    <property type="term" value="F:3'-tRNA processing endoribonuclease activity"/>
    <property type="evidence" value="ECO:0007669"/>
    <property type="project" value="TreeGrafter"/>
</dbReference>
<dbReference type="HAMAP" id="MF_00227">
    <property type="entry name" value="RNase_P"/>
    <property type="match status" value="1"/>
</dbReference>
<dbReference type="GO" id="GO:0030677">
    <property type="term" value="C:ribonuclease P complex"/>
    <property type="evidence" value="ECO:0007669"/>
    <property type="project" value="TreeGrafter"/>
</dbReference>
<dbReference type="Gene3D" id="3.30.230.10">
    <property type="match status" value="1"/>
</dbReference>
<evidence type="ECO:0000256" key="4">
    <source>
        <dbReference type="ARBA" id="ARBA00022759"/>
    </source>
</evidence>
<comment type="caution">
    <text evidence="9">The sequence shown here is derived from an EMBL/GenBank/DDBJ whole genome shotgun (WGS) entry which is preliminary data.</text>
</comment>
<dbReference type="OrthoDB" id="9810867at2"/>
<evidence type="ECO:0000256" key="6">
    <source>
        <dbReference type="ARBA" id="ARBA00022884"/>
    </source>
</evidence>
<dbReference type="PANTHER" id="PTHR33992">
    <property type="entry name" value="RIBONUCLEASE P PROTEIN COMPONENT"/>
    <property type="match status" value="1"/>
</dbReference>
<evidence type="ECO:0000256" key="3">
    <source>
        <dbReference type="ARBA" id="ARBA00022722"/>
    </source>
</evidence>
<keyword evidence="3 7" id="KW-0540">Nuclease</keyword>
<dbReference type="InterPro" id="IPR014721">
    <property type="entry name" value="Ribsml_uS5_D2-typ_fold_subgr"/>
</dbReference>
<dbReference type="SUPFAM" id="SSF54211">
    <property type="entry name" value="Ribosomal protein S5 domain 2-like"/>
    <property type="match status" value="1"/>
</dbReference>
<comment type="catalytic activity">
    <reaction evidence="7">
        <text>Endonucleolytic cleavage of RNA, removing 5'-extranucleotides from tRNA precursor.</text>
        <dbReference type="EC" id="3.1.26.5"/>
    </reaction>
</comment>
<evidence type="ECO:0000313" key="9">
    <source>
        <dbReference type="EMBL" id="RNA68025.1"/>
    </source>
</evidence>
<sequence>MKKRYRLKKNQDFQLVFKGGFSVANRQFVVYQKKTQENDHFRVGLSVSKKVGNAVTRNRVKRLIREVIREVEPQMKKQQDYVIIARKPTAEMNFHEVRKSLLHVLKRGKIIKPAGGRSVK</sequence>
<dbReference type="EC" id="3.1.26.5" evidence="7 8"/>
<dbReference type="EMBL" id="RHIB01000002">
    <property type="protein sequence ID" value="RNA68025.1"/>
    <property type="molecule type" value="Genomic_DNA"/>
</dbReference>
<dbReference type="InterPro" id="IPR000100">
    <property type="entry name" value="RNase_P"/>
</dbReference>
<accession>A0A3M7TRC6</accession>
<evidence type="ECO:0000256" key="2">
    <source>
        <dbReference type="ARBA" id="ARBA00022694"/>
    </source>
</evidence>
<keyword evidence="2 7" id="KW-0819">tRNA processing</keyword>
<dbReference type="NCBIfam" id="TIGR00188">
    <property type="entry name" value="rnpA"/>
    <property type="match status" value="1"/>
</dbReference>
<keyword evidence="6 7" id="KW-0694">RNA-binding</keyword>
<name>A0A3M7TRC6_9BACI</name>
<dbReference type="InterPro" id="IPR020539">
    <property type="entry name" value="RNase_P_CS"/>
</dbReference>
<evidence type="ECO:0000256" key="7">
    <source>
        <dbReference type="HAMAP-Rule" id="MF_00227"/>
    </source>
</evidence>
<comment type="similarity">
    <text evidence="7">Belongs to the RnpA family.</text>
</comment>
<dbReference type="Pfam" id="PF00825">
    <property type="entry name" value="Ribonuclease_P"/>
    <property type="match status" value="1"/>
</dbReference>
<comment type="subunit">
    <text evidence="7">Consists of a catalytic RNA component (M1 or rnpB) and a protein subunit.</text>
</comment>
<dbReference type="AlphaFoldDB" id="A0A3M7TRC6"/>
<evidence type="ECO:0000256" key="8">
    <source>
        <dbReference type="NCBIfam" id="TIGR00188"/>
    </source>
</evidence>
<dbReference type="GO" id="GO:0000049">
    <property type="term" value="F:tRNA binding"/>
    <property type="evidence" value="ECO:0007669"/>
    <property type="project" value="UniProtKB-UniRule"/>
</dbReference>
<dbReference type="InterPro" id="IPR020568">
    <property type="entry name" value="Ribosomal_Su5_D2-typ_SF"/>
</dbReference>
<evidence type="ECO:0000256" key="5">
    <source>
        <dbReference type="ARBA" id="ARBA00022801"/>
    </source>
</evidence>
<reference evidence="9 10" key="1">
    <citation type="submission" date="2018-10" db="EMBL/GenBank/DDBJ databases">
        <title>Bacillus Keqinensis sp. nov., a moderately halophilic bacterium isolated from a saline-alkaline lake.</title>
        <authorList>
            <person name="Wang H."/>
        </authorList>
    </citation>
    <scope>NUCLEOTIDE SEQUENCE [LARGE SCALE GENOMIC DNA]</scope>
    <source>
        <strain evidence="9 10">KQ-3</strain>
    </source>
</reference>
<dbReference type="GO" id="GO:0001682">
    <property type="term" value="P:tRNA 5'-leader removal"/>
    <property type="evidence" value="ECO:0007669"/>
    <property type="project" value="UniProtKB-UniRule"/>
</dbReference>
<dbReference type="GO" id="GO:0004526">
    <property type="term" value="F:ribonuclease P activity"/>
    <property type="evidence" value="ECO:0007669"/>
    <property type="project" value="UniProtKB-UniRule"/>
</dbReference>
<keyword evidence="4 7" id="KW-0255">Endonuclease</keyword>
<proteinExistence type="inferred from homology"/>
<dbReference type="PANTHER" id="PTHR33992:SF1">
    <property type="entry name" value="RIBONUCLEASE P PROTEIN COMPONENT"/>
    <property type="match status" value="1"/>
</dbReference>
<evidence type="ECO:0000256" key="1">
    <source>
        <dbReference type="ARBA" id="ARBA00002663"/>
    </source>
</evidence>
<dbReference type="RefSeq" id="WP_122900021.1">
    <property type="nucleotide sequence ID" value="NZ_RHIB01000002.1"/>
</dbReference>
<protein>
    <recommendedName>
        <fullName evidence="7 8">Ribonuclease P protein component</fullName>
        <shortName evidence="7">RNase P protein</shortName>
        <shortName evidence="7">RNaseP protein</shortName>
        <ecNumber evidence="7 8">3.1.26.5</ecNumber>
    </recommendedName>
    <alternativeName>
        <fullName evidence="7">Protein C5</fullName>
    </alternativeName>
</protein>
<evidence type="ECO:0000313" key="10">
    <source>
        <dbReference type="Proteomes" id="UP000278746"/>
    </source>
</evidence>
<dbReference type="Proteomes" id="UP000278746">
    <property type="component" value="Unassembled WGS sequence"/>
</dbReference>
<dbReference type="PROSITE" id="PS00648">
    <property type="entry name" value="RIBONUCLEASE_P"/>
    <property type="match status" value="1"/>
</dbReference>
<dbReference type="FunFam" id="3.30.230.10:FF:000021">
    <property type="entry name" value="Ribonuclease P protein component"/>
    <property type="match status" value="1"/>
</dbReference>
<comment type="function">
    <text evidence="1 7">RNaseP catalyzes the removal of the 5'-leader sequence from pre-tRNA to produce the mature 5'-terminus. It can also cleave other RNA substrates such as 4.5S RNA. The protein component plays an auxiliary but essential role in vivo by binding to the 5'-leader sequence and broadening the substrate specificity of the ribozyme.</text>
</comment>
<organism evidence="9 10">
    <name type="scientific">Alteribacter keqinensis</name>
    <dbReference type="NCBI Taxonomy" id="2483800"/>
    <lineage>
        <taxon>Bacteria</taxon>
        <taxon>Bacillati</taxon>
        <taxon>Bacillota</taxon>
        <taxon>Bacilli</taxon>
        <taxon>Bacillales</taxon>
        <taxon>Bacillaceae</taxon>
        <taxon>Alteribacter</taxon>
    </lineage>
</organism>
<gene>
    <name evidence="7 9" type="primary">rnpA</name>
    <name evidence="9" type="ORF">EBO34_15185</name>
</gene>